<evidence type="ECO:0000313" key="7">
    <source>
        <dbReference type="Proteomes" id="UP001474421"/>
    </source>
</evidence>
<dbReference type="PANTHER" id="PTHR13723:SF169">
    <property type="entry name" value="ADAMTS-LIKE PROTEIN 3"/>
    <property type="match status" value="1"/>
</dbReference>
<gene>
    <name evidence="6" type="ORF">NXF25_018742</name>
</gene>
<evidence type="ECO:0000256" key="1">
    <source>
        <dbReference type="ARBA" id="ARBA00004613"/>
    </source>
</evidence>
<dbReference type="InterPro" id="IPR000884">
    <property type="entry name" value="TSP1_rpt"/>
</dbReference>
<keyword evidence="7" id="KW-1185">Reference proteome</keyword>
<protein>
    <submittedName>
        <fullName evidence="6">Uncharacterized protein</fullName>
    </submittedName>
</protein>
<organism evidence="6 7">
    <name type="scientific">Crotalus adamanteus</name>
    <name type="common">Eastern diamondback rattlesnake</name>
    <dbReference type="NCBI Taxonomy" id="8729"/>
    <lineage>
        <taxon>Eukaryota</taxon>
        <taxon>Metazoa</taxon>
        <taxon>Chordata</taxon>
        <taxon>Craniata</taxon>
        <taxon>Vertebrata</taxon>
        <taxon>Euteleostomi</taxon>
        <taxon>Lepidosauria</taxon>
        <taxon>Squamata</taxon>
        <taxon>Bifurcata</taxon>
        <taxon>Unidentata</taxon>
        <taxon>Episquamata</taxon>
        <taxon>Toxicofera</taxon>
        <taxon>Serpentes</taxon>
        <taxon>Colubroidea</taxon>
        <taxon>Viperidae</taxon>
        <taxon>Crotalinae</taxon>
        <taxon>Crotalus</taxon>
    </lineage>
</organism>
<evidence type="ECO:0000256" key="5">
    <source>
        <dbReference type="ARBA" id="ARBA00023157"/>
    </source>
</evidence>
<dbReference type="SUPFAM" id="SSF82895">
    <property type="entry name" value="TSP-1 type 1 repeat"/>
    <property type="match status" value="1"/>
</dbReference>
<name>A0AAW1B0P9_CROAD</name>
<keyword evidence="5" id="KW-1015">Disulfide bond</keyword>
<reference evidence="6 7" key="1">
    <citation type="journal article" date="2024" name="Proc. Natl. Acad. Sci. U.S.A.">
        <title>The genetic regulatory architecture and epigenomic basis for age-related changes in rattlesnake venom.</title>
        <authorList>
            <person name="Hogan M.P."/>
            <person name="Holding M.L."/>
            <person name="Nystrom G.S."/>
            <person name="Colston T.J."/>
            <person name="Bartlett D.A."/>
            <person name="Mason A.J."/>
            <person name="Ellsworth S.A."/>
            <person name="Rautsaw R.M."/>
            <person name="Lawrence K.C."/>
            <person name="Strickland J.L."/>
            <person name="He B."/>
            <person name="Fraser P."/>
            <person name="Margres M.J."/>
            <person name="Gilbert D.M."/>
            <person name="Gibbs H.L."/>
            <person name="Parkinson C.L."/>
            <person name="Rokyta D.R."/>
        </authorList>
    </citation>
    <scope>NUCLEOTIDE SEQUENCE [LARGE SCALE GENOMIC DNA]</scope>
    <source>
        <strain evidence="6">DRR0105</strain>
    </source>
</reference>
<evidence type="ECO:0000256" key="2">
    <source>
        <dbReference type="ARBA" id="ARBA00022525"/>
    </source>
</evidence>
<keyword evidence="3" id="KW-0732">Signal</keyword>
<dbReference type="Proteomes" id="UP001474421">
    <property type="component" value="Unassembled WGS sequence"/>
</dbReference>
<evidence type="ECO:0000256" key="4">
    <source>
        <dbReference type="ARBA" id="ARBA00022737"/>
    </source>
</evidence>
<dbReference type="PANTHER" id="PTHR13723">
    <property type="entry name" value="ADAMTS A DISINTEGRIN AND METALLOPROTEASE WITH THROMBOSPONDIN MOTIFS PROTEASE"/>
    <property type="match status" value="1"/>
</dbReference>
<keyword evidence="2" id="KW-0964">Secreted</keyword>
<sequence length="149" mass="17163">MVTCGEGYQLNSVECVDIRSKRVVPDQYCHYYPENKKPKPKLKECNMDPCHSSDGFKEIMPYDHFLPLPHWEHNPWTTCSVSCGGGIQMRSFVCVEETMHGEILQVDKWKCMYAPKPRVIRLPQVDSSGVVTVHRDLWPRVTLPSCSVH</sequence>
<dbReference type="Pfam" id="PF19030">
    <property type="entry name" value="TSP1_ADAMTS"/>
    <property type="match status" value="2"/>
</dbReference>
<accession>A0AAW1B0P9</accession>
<dbReference type="InterPro" id="IPR050439">
    <property type="entry name" value="ADAMTS_ADAMTS-like"/>
</dbReference>
<proteinExistence type="predicted"/>
<dbReference type="FunFam" id="2.20.100.10:FF:000009">
    <property type="entry name" value="ADAMTS-like protein 3 isoform A"/>
    <property type="match status" value="1"/>
</dbReference>
<dbReference type="GO" id="GO:0031012">
    <property type="term" value="C:extracellular matrix"/>
    <property type="evidence" value="ECO:0007669"/>
    <property type="project" value="TreeGrafter"/>
</dbReference>
<dbReference type="Gene3D" id="2.20.100.10">
    <property type="entry name" value="Thrombospondin type-1 (TSP1) repeat"/>
    <property type="match status" value="1"/>
</dbReference>
<evidence type="ECO:0000256" key="3">
    <source>
        <dbReference type="ARBA" id="ARBA00022729"/>
    </source>
</evidence>
<dbReference type="AlphaFoldDB" id="A0AAW1B0P9"/>
<comment type="subcellular location">
    <subcellularLocation>
        <location evidence="1">Secreted</location>
    </subcellularLocation>
</comment>
<dbReference type="PROSITE" id="PS50092">
    <property type="entry name" value="TSP1"/>
    <property type="match status" value="1"/>
</dbReference>
<dbReference type="GO" id="GO:0005576">
    <property type="term" value="C:extracellular region"/>
    <property type="evidence" value="ECO:0007669"/>
    <property type="project" value="UniProtKB-SubCell"/>
</dbReference>
<keyword evidence="4" id="KW-0677">Repeat</keyword>
<evidence type="ECO:0000313" key="6">
    <source>
        <dbReference type="EMBL" id="KAK9395381.1"/>
    </source>
</evidence>
<comment type="caution">
    <text evidence="6">The sequence shown here is derived from an EMBL/GenBank/DDBJ whole genome shotgun (WGS) entry which is preliminary data.</text>
</comment>
<dbReference type="EMBL" id="JAOTOJ010000009">
    <property type="protein sequence ID" value="KAK9395381.1"/>
    <property type="molecule type" value="Genomic_DNA"/>
</dbReference>
<dbReference type="InterPro" id="IPR036383">
    <property type="entry name" value="TSP1_rpt_sf"/>
</dbReference>